<name>A0A316FHR5_9ACTN</name>
<dbReference type="GO" id="GO:0006355">
    <property type="term" value="P:regulation of DNA-templated transcription"/>
    <property type="evidence" value="ECO:0007669"/>
    <property type="project" value="InterPro"/>
</dbReference>
<dbReference type="EMBL" id="QGGR01000007">
    <property type="protein sequence ID" value="PWK47642.1"/>
    <property type="molecule type" value="Genomic_DNA"/>
</dbReference>
<dbReference type="InterPro" id="IPR059106">
    <property type="entry name" value="WHD_MalT"/>
</dbReference>
<evidence type="ECO:0000256" key="1">
    <source>
        <dbReference type="ARBA" id="ARBA00023015"/>
    </source>
</evidence>
<dbReference type="AlphaFoldDB" id="A0A316FHR5"/>
<dbReference type="InterPro" id="IPR027417">
    <property type="entry name" value="P-loop_NTPase"/>
</dbReference>
<dbReference type="PANTHER" id="PTHR44688">
    <property type="entry name" value="DNA-BINDING TRANSCRIPTIONAL ACTIVATOR DEVR_DOSR"/>
    <property type="match status" value="1"/>
</dbReference>
<dbReference type="CDD" id="cd06170">
    <property type="entry name" value="LuxR_C_like"/>
    <property type="match status" value="1"/>
</dbReference>
<feature type="domain" description="HTH luxR-type" evidence="5">
    <location>
        <begin position="808"/>
        <end position="873"/>
    </location>
</feature>
<gene>
    <name evidence="6" type="ORF">BC793_107252</name>
</gene>
<keyword evidence="7" id="KW-1185">Reference proteome</keyword>
<dbReference type="PROSITE" id="PS50043">
    <property type="entry name" value="HTH_LUXR_2"/>
    <property type="match status" value="1"/>
</dbReference>
<dbReference type="InterPro" id="IPR036388">
    <property type="entry name" value="WH-like_DNA-bd_sf"/>
</dbReference>
<evidence type="ECO:0000256" key="2">
    <source>
        <dbReference type="ARBA" id="ARBA00023125"/>
    </source>
</evidence>
<dbReference type="InterPro" id="IPR016032">
    <property type="entry name" value="Sig_transdc_resp-reg_C-effctor"/>
</dbReference>
<dbReference type="InterPro" id="IPR000792">
    <property type="entry name" value="Tscrpt_reg_LuxR_C"/>
</dbReference>
<dbReference type="Gene3D" id="3.40.50.300">
    <property type="entry name" value="P-loop containing nucleotide triphosphate hydrolases"/>
    <property type="match status" value="1"/>
</dbReference>
<keyword evidence="1" id="KW-0805">Transcription regulation</keyword>
<dbReference type="PRINTS" id="PR00038">
    <property type="entry name" value="HTHLUXR"/>
</dbReference>
<dbReference type="PANTHER" id="PTHR44688:SF25">
    <property type="entry name" value="HTH LUXR-TYPE DOMAIN-CONTAINING PROTEIN"/>
    <property type="match status" value="1"/>
</dbReference>
<evidence type="ECO:0000259" key="5">
    <source>
        <dbReference type="PROSITE" id="PS50043"/>
    </source>
</evidence>
<dbReference type="InterPro" id="IPR011990">
    <property type="entry name" value="TPR-like_helical_dom_sf"/>
</dbReference>
<proteinExistence type="predicted"/>
<evidence type="ECO:0000313" key="7">
    <source>
        <dbReference type="Proteomes" id="UP000245697"/>
    </source>
</evidence>
<evidence type="ECO:0000256" key="3">
    <source>
        <dbReference type="ARBA" id="ARBA00023163"/>
    </source>
</evidence>
<dbReference type="GO" id="GO:0003677">
    <property type="term" value="F:DNA binding"/>
    <property type="evidence" value="ECO:0007669"/>
    <property type="project" value="UniProtKB-KW"/>
</dbReference>
<feature type="region of interest" description="Disordered" evidence="4">
    <location>
        <begin position="1"/>
        <end position="22"/>
    </location>
</feature>
<organism evidence="6 7">
    <name type="scientific">Actinoplanes xinjiangensis</name>
    <dbReference type="NCBI Taxonomy" id="512350"/>
    <lineage>
        <taxon>Bacteria</taxon>
        <taxon>Bacillati</taxon>
        <taxon>Actinomycetota</taxon>
        <taxon>Actinomycetes</taxon>
        <taxon>Micromonosporales</taxon>
        <taxon>Micromonosporaceae</taxon>
        <taxon>Actinoplanes</taxon>
    </lineage>
</organism>
<dbReference type="Pfam" id="PF25873">
    <property type="entry name" value="WHD_MalT"/>
    <property type="match status" value="1"/>
</dbReference>
<accession>A0A316FHR5</accession>
<dbReference type="Proteomes" id="UP000245697">
    <property type="component" value="Unassembled WGS sequence"/>
</dbReference>
<keyword evidence="2" id="KW-0238">DNA-binding</keyword>
<dbReference type="SUPFAM" id="SSF46894">
    <property type="entry name" value="C-terminal effector domain of the bipartite response regulators"/>
    <property type="match status" value="1"/>
</dbReference>
<dbReference type="SUPFAM" id="SSF52540">
    <property type="entry name" value="P-loop containing nucleoside triphosphate hydrolases"/>
    <property type="match status" value="1"/>
</dbReference>
<dbReference type="Gene3D" id="1.25.40.10">
    <property type="entry name" value="Tetratricopeptide repeat domain"/>
    <property type="match status" value="1"/>
</dbReference>
<keyword evidence="3" id="KW-0804">Transcription</keyword>
<dbReference type="SMART" id="SM00421">
    <property type="entry name" value="HTH_LUXR"/>
    <property type="match status" value="1"/>
</dbReference>
<sequence>MRERADRRVQTPRPMEHTVPPRLPAGMIRRSRLIATMDAGVQRAATLICAGPGWGKTALAASWAAERAGAGGGGTSRGVAWLTLDAQHNEPSRFWSDLVQALRAAGAVPFDREYPAAGFSEDVLREAVPALAAPVVVVLDDLQAITDPRVLGALTGMLRRHSGRLRFVLVTRREPDLALHRLRITGDLTEIGAADLGFQLDEATSLLQARGRSLDPLALAESVRRTEGWPAGLRLILDTPDPAVADEIVEEYLIREVLPGLDDRVREFLLRTSILNRVCGHLADALTGDRDGHHTLQYLAHRNLFVERSGNGPWFRYHPLFRAALRRRLTRRRPGEPVPLHRAAAGWHERNGDALIAITHAAEAGDWDLVARYVIRRGLPLFTSADRPQLVEVLRRIPAERMNGSAELGLCGALLLYAHGDHAAMPHSLAAAEAQLADPVNPAGIEVGAAIAVLRANTVVRWRGDMYQVVEAGTAVLHDLSGRTFDEVPVLAQYRAMMLNCKGAGLLWTGRLDHADRYLWAATSSARTADVPLFEINSRGLLAQLAFVQGALRESEAHADAAERVARRLDAQHRMAMGPAYLARALVESERGREAGAEEQLRAALHAMGERPEAVLSVLAGLVRVRLLIDRGETAAAGALLSRLGAEAGPPVAAPLLSRLLALADADVRLLLGDPGVVLARYRGRAGLLPAEQLCLARAHQASGNPAVADVLLRRIRDGPDRVAAVGAWILTALAADARGRSSVAGEALAQALAIAEPERIRRPFRTYDAQRVLVLAGRRQWLTDLYGPSGSGGVLAEITGELPVISGAPAAGPLSERERDVLQYLPTVLTAAEIAENLGISVNTVKAHMRSIYRKYGVGRRREAVIAARQAGLI</sequence>
<protein>
    <submittedName>
        <fullName evidence="6">LuxR family maltose regulon positive regulatory protein</fullName>
    </submittedName>
</protein>
<evidence type="ECO:0000313" key="6">
    <source>
        <dbReference type="EMBL" id="PWK47642.1"/>
    </source>
</evidence>
<comment type="caution">
    <text evidence="6">The sequence shown here is derived from an EMBL/GenBank/DDBJ whole genome shotgun (WGS) entry which is preliminary data.</text>
</comment>
<dbReference type="Pfam" id="PF00196">
    <property type="entry name" value="GerE"/>
    <property type="match status" value="1"/>
</dbReference>
<reference evidence="6 7" key="1">
    <citation type="submission" date="2018-05" db="EMBL/GenBank/DDBJ databases">
        <title>Genomic Encyclopedia of Archaeal and Bacterial Type Strains, Phase II (KMG-II): from individual species to whole genera.</title>
        <authorList>
            <person name="Goeker M."/>
        </authorList>
    </citation>
    <scope>NUCLEOTIDE SEQUENCE [LARGE SCALE GENOMIC DNA]</scope>
    <source>
        <strain evidence="6 7">DSM 45184</strain>
    </source>
</reference>
<dbReference type="Gene3D" id="1.10.10.10">
    <property type="entry name" value="Winged helix-like DNA-binding domain superfamily/Winged helix DNA-binding domain"/>
    <property type="match status" value="1"/>
</dbReference>
<evidence type="ECO:0000256" key="4">
    <source>
        <dbReference type="SAM" id="MobiDB-lite"/>
    </source>
</evidence>